<evidence type="ECO:0000256" key="8">
    <source>
        <dbReference type="HAMAP-Rule" id="MF_00083"/>
    </source>
</evidence>
<evidence type="ECO:0000256" key="5">
    <source>
        <dbReference type="ARBA" id="ARBA00038063"/>
    </source>
</evidence>
<evidence type="ECO:0000256" key="6">
    <source>
        <dbReference type="ARBA" id="ARBA00048707"/>
    </source>
</evidence>
<comment type="function">
    <text evidence="8">Hydrolyzes ribosome-free peptidyl-tRNAs (with 1 or more amino acids incorporated), which drop off the ribosome during protein synthesis, or as a result of ribosome stalling.</text>
</comment>
<dbReference type="KEGG" id="meg:DKB62_05220"/>
<dbReference type="GO" id="GO:0000049">
    <property type="term" value="F:tRNA binding"/>
    <property type="evidence" value="ECO:0007669"/>
    <property type="project" value="UniProtKB-UniRule"/>
</dbReference>
<dbReference type="CDD" id="cd00462">
    <property type="entry name" value="PTH"/>
    <property type="match status" value="1"/>
</dbReference>
<dbReference type="PROSITE" id="PS01196">
    <property type="entry name" value="PEPT_TRNA_HYDROL_2"/>
    <property type="match status" value="1"/>
</dbReference>
<dbReference type="SUPFAM" id="SSF53178">
    <property type="entry name" value="Peptidyl-tRNA hydrolase-like"/>
    <property type="match status" value="1"/>
</dbReference>
<dbReference type="GO" id="GO:0006515">
    <property type="term" value="P:protein quality control for misfolded or incompletely synthesized proteins"/>
    <property type="evidence" value="ECO:0007669"/>
    <property type="project" value="UniProtKB-UniRule"/>
</dbReference>
<dbReference type="GO" id="GO:0005737">
    <property type="term" value="C:cytoplasm"/>
    <property type="evidence" value="ECO:0007669"/>
    <property type="project" value="UniProtKB-SubCell"/>
</dbReference>
<comment type="similarity">
    <text evidence="5 8">Belongs to the PTH family.</text>
</comment>
<dbReference type="FunFam" id="3.40.50.1470:FF:000001">
    <property type="entry name" value="Peptidyl-tRNA hydrolase"/>
    <property type="match status" value="1"/>
</dbReference>
<dbReference type="EC" id="3.1.1.29" evidence="1 8"/>
<organism evidence="10 11">
    <name type="scientific">Megasphaera stantonii</name>
    <dbReference type="NCBI Taxonomy" id="2144175"/>
    <lineage>
        <taxon>Bacteria</taxon>
        <taxon>Bacillati</taxon>
        <taxon>Bacillota</taxon>
        <taxon>Negativicutes</taxon>
        <taxon>Veillonellales</taxon>
        <taxon>Veillonellaceae</taxon>
        <taxon>Megasphaera</taxon>
    </lineage>
</organism>
<dbReference type="Pfam" id="PF01195">
    <property type="entry name" value="Pept_tRNA_hydro"/>
    <property type="match status" value="1"/>
</dbReference>
<comment type="subunit">
    <text evidence="8">Monomer.</text>
</comment>
<dbReference type="RefSeq" id="WP_107196243.1">
    <property type="nucleotide sequence ID" value="NZ_CP029462.1"/>
</dbReference>
<protein>
    <recommendedName>
        <fullName evidence="7 8">Peptidyl-tRNA hydrolase</fullName>
        <shortName evidence="8">Pth</shortName>
        <ecNumber evidence="1 8">3.1.1.29</ecNumber>
    </recommendedName>
</protein>
<accession>A0A346AYS0</accession>
<name>A0A346AYS0_9FIRM</name>
<dbReference type="NCBIfam" id="TIGR00447">
    <property type="entry name" value="pth"/>
    <property type="match status" value="1"/>
</dbReference>
<dbReference type="InterPro" id="IPR018171">
    <property type="entry name" value="Pept_tRNA_hydro_CS"/>
</dbReference>
<feature type="region of interest" description="Disordered" evidence="9">
    <location>
        <begin position="180"/>
        <end position="204"/>
    </location>
</feature>
<keyword evidence="11" id="KW-1185">Reference proteome</keyword>
<keyword evidence="8" id="KW-0963">Cytoplasm</keyword>
<feature type="site" description="Discriminates between blocked and unblocked aminoacyl-tRNA" evidence="8">
    <location>
        <position position="7"/>
    </location>
</feature>
<dbReference type="GO" id="GO:0004045">
    <property type="term" value="F:peptidyl-tRNA hydrolase activity"/>
    <property type="evidence" value="ECO:0007669"/>
    <property type="project" value="UniProtKB-UniRule"/>
</dbReference>
<dbReference type="PANTHER" id="PTHR17224:SF1">
    <property type="entry name" value="PEPTIDYL-TRNA HYDROLASE"/>
    <property type="match status" value="1"/>
</dbReference>
<comment type="subcellular location">
    <subcellularLocation>
        <location evidence="8">Cytoplasm</location>
    </subcellularLocation>
</comment>
<dbReference type="InterPro" id="IPR036416">
    <property type="entry name" value="Pept_tRNA_hydro_sf"/>
</dbReference>
<evidence type="ECO:0000256" key="7">
    <source>
        <dbReference type="ARBA" id="ARBA00050038"/>
    </source>
</evidence>
<feature type="binding site" evidence="8">
    <location>
        <position position="110"/>
    </location>
    <ligand>
        <name>tRNA</name>
        <dbReference type="ChEBI" id="CHEBI:17843"/>
    </ligand>
</feature>
<evidence type="ECO:0000256" key="2">
    <source>
        <dbReference type="ARBA" id="ARBA00022555"/>
    </source>
</evidence>
<evidence type="ECO:0000256" key="1">
    <source>
        <dbReference type="ARBA" id="ARBA00013260"/>
    </source>
</evidence>
<dbReference type="OrthoDB" id="9800507at2"/>
<evidence type="ECO:0000256" key="9">
    <source>
        <dbReference type="SAM" id="MobiDB-lite"/>
    </source>
</evidence>
<feature type="active site" description="Proton acceptor" evidence="8">
    <location>
        <position position="17"/>
    </location>
</feature>
<dbReference type="EMBL" id="CP029462">
    <property type="protein sequence ID" value="AXL21013.1"/>
    <property type="molecule type" value="Genomic_DNA"/>
</dbReference>
<feature type="compositionally biased region" description="Basic and acidic residues" evidence="9">
    <location>
        <begin position="190"/>
        <end position="204"/>
    </location>
</feature>
<dbReference type="HAMAP" id="MF_00083">
    <property type="entry name" value="Pept_tRNA_hydro_bact"/>
    <property type="match status" value="1"/>
</dbReference>
<feature type="binding site" evidence="8">
    <location>
        <position position="12"/>
    </location>
    <ligand>
        <name>tRNA</name>
        <dbReference type="ChEBI" id="CHEBI:17843"/>
    </ligand>
</feature>
<dbReference type="Gene3D" id="3.40.50.1470">
    <property type="entry name" value="Peptidyl-tRNA hydrolase"/>
    <property type="match status" value="1"/>
</dbReference>
<proteinExistence type="inferred from homology"/>
<evidence type="ECO:0000313" key="10">
    <source>
        <dbReference type="EMBL" id="AXL21013.1"/>
    </source>
</evidence>
<reference evidence="10 11" key="1">
    <citation type="submission" date="2018-05" db="EMBL/GenBank/DDBJ databases">
        <title>Complete genome sequence of Megasphaera sp. AJH120T, isolated from the ceca of a chicken.</title>
        <authorList>
            <person name="Maki J."/>
            <person name="Looft T."/>
        </authorList>
    </citation>
    <scope>NUCLEOTIDE SEQUENCE [LARGE SCALE GENOMIC DNA]</scope>
    <source>
        <strain evidence="10 11">AJH120</strain>
    </source>
</reference>
<dbReference type="Proteomes" id="UP000254337">
    <property type="component" value="Chromosome"/>
</dbReference>
<evidence type="ECO:0000313" key="11">
    <source>
        <dbReference type="Proteomes" id="UP000254337"/>
    </source>
</evidence>
<gene>
    <name evidence="8" type="primary">pth</name>
    <name evidence="10" type="ORF">DKB62_05220</name>
</gene>
<sequence>MIVGLGNPGREYETSKHNTGFRVVDELAKRWNVTLWQNRMDAQVAQADVDGEKVILVKPQTYMNNSGQAVGPLMRWYKLEQADVYVVYDDMDLPVGRLRIRKNGSDGGHNGIKSLFANGCRDFIRFRVGIGRPLPHRDVIDHVLTPFPEDMLPEYEEGLKTTAVAIEGCLKVGVDVGMNRYNPRKKKKTPKPEETAEQRTEETT</sequence>
<dbReference type="InterPro" id="IPR001328">
    <property type="entry name" value="Pept_tRNA_hydro"/>
</dbReference>
<comment type="function">
    <text evidence="8">Catalyzes the release of premature peptidyl moieties from peptidyl-tRNA molecules trapped in stalled 50S ribosomal subunits, and thus maintains levels of free tRNAs and 50S ribosomes.</text>
</comment>
<evidence type="ECO:0000256" key="3">
    <source>
        <dbReference type="ARBA" id="ARBA00022801"/>
    </source>
</evidence>
<keyword evidence="4 8" id="KW-0694">RNA-binding</keyword>
<dbReference type="GO" id="GO:0072344">
    <property type="term" value="P:rescue of stalled ribosome"/>
    <property type="evidence" value="ECO:0007669"/>
    <property type="project" value="UniProtKB-UniRule"/>
</dbReference>
<keyword evidence="2 8" id="KW-0820">tRNA-binding</keyword>
<evidence type="ECO:0000256" key="4">
    <source>
        <dbReference type="ARBA" id="ARBA00022884"/>
    </source>
</evidence>
<dbReference type="AlphaFoldDB" id="A0A346AYS0"/>
<comment type="catalytic activity">
    <reaction evidence="6 8">
        <text>an N-acyl-L-alpha-aminoacyl-tRNA + H2O = an N-acyl-L-amino acid + a tRNA + H(+)</text>
        <dbReference type="Rhea" id="RHEA:54448"/>
        <dbReference type="Rhea" id="RHEA-COMP:10123"/>
        <dbReference type="Rhea" id="RHEA-COMP:13883"/>
        <dbReference type="ChEBI" id="CHEBI:15377"/>
        <dbReference type="ChEBI" id="CHEBI:15378"/>
        <dbReference type="ChEBI" id="CHEBI:59874"/>
        <dbReference type="ChEBI" id="CHEBI:78442"/>
        <dbReference type="ChEBI" id="CHEBI:138191"/>
        <dbReference type="EC" id="3.1.1.29"/>
    </reaction>
</comment>
<keyword evidence="3 8" id="KW-0378">Hydrolase</keyword>
<feature type="site" description="Stabilizes the basic form of H active site to accept a proton" evidence="8">
    <location>
        <position position="89"/>
    </location>
</feature>
<feature type="binding site" evidence="8">
    <location>
        <position position="62"/>
    </location>
    <ligand>
        <name>tRNA</name>
        <dbReference type="ChEBI" id="CHEBI:17843"/>
    </ligand>
</feature>
<feature type="binding site" evidence="8">
    <location>
        <position position="64"/>
    </location>
    <ligand>
        <name>tRNA</name>
        <dbReference type="ChEBI" id="CHEBI:17843"/>
    </ligand>
</feature>
<dbReference type="PANTHER" id="PTHR17224">
    <property type="entry name" value="PEPTIDYL-TRNA HYDROLASE"/>
    <property type="match status" value="1"/>
</dbReference>